<accession>A0AA38H2Y5</accession>
<dbReference type="EMBL" id="JAKWFO010000011">
    <property type="protein sequence ID" value="KAI9633130.1"/>
    <property type="molecule type" value="Genomic_DNA"/>
</dbReference>
<keyword evidence="4" id="KW-1185">Reference proteome</keyword>
<evidence type="ECO:0008006" key="5">
    <source>
        <dbReference type="Google" id="ProtNLM"/>
    </source>
</evidence>
<dbReference type="GeneID" id="77729648"/>
<dbReference type="InterPro" id="IPR002347">
    <property type="entry name" value="SDR_fam"/>
</dbReference>
<dbReference type="Pfam" id="PF00106">
    <property type="entry name" value="adh_short"/>
    <property type="match status" value="1"/>
</dbReference>
<comment type="similarity">
    <text evidence="1">Belongs to the short-chain dehydrogenases/reductases (SDR) family.</text>
</comment>
<dbReference type="InterPro" id="IPR036291">
    <property type="entry name" value="NAD(P)-bd_dom_sf"/>
</dbReference>
<evidence type="ECO:0000313" key="4">
    <source>
        <dbReference type="Proteomes" id="UP001164286"/>
    </source>
</evidence>
<name>A0AA38H2Y5_9TREE</name>
<proteinExistence type="inferred from homology"/>
<dbReference type="RefSeq" id="XP_052942907.1">
    <property type="nucleotide sequence ID" value="XM_053090443.1"/>
</dbReference>
<dbReference type="Proteomes" id="UP001164286">
    <property type="component" value="Unassembled WGS sequence"/>
</dbReference>
<dbReference type="SUPFAM" id="SSF51735">
    <property type="entry name" value="NAD(P)-binding Rossmann-fold domains"/>
    <property type="match status" value="1"/>
</dbReference>
<dbReference type="AlphaFoldDB" id="A0AA38H2Y5"/>
<protein>
    <recommendedName>
        <fullName evidence="5">NAD(P)-binding protein</fullName>
    </recommendedName>
</protein>
<dbReference type="GO" id="GO:0016491">
    <property type="term" value="F:oxidoreductase activity"/>
    <property type="evidence" value="ECO:0007669"/>
    <property type="project" value="UniProtKB-KW"/>
</dbReference>
<evidence type="ECO:0000256" key="2">
    <source>
        <dbReference type="ARBA" id="ARBA00023002"/>
    </source>
</evidence>
<reference evidence="3" key="1">
    <citation type="journal article" date="2022" name="G3 (Bethesda)">
        <title>High quality genome of the basidiomycete yeast Dioszegia hungarica PDD-24b-2 isolated from cloud water.</title>
        <authorList>
            <person name="Jarrige D."/>
            <person name="Haridas S."/>
            <person name="Bleykasten-Grosshans C."/>
            <person name="Joly M."/>
            <person name="Nadalig T."/>
            <person name="Sancelme M."/>
            <person name="Vuilleumier S."/>
            <person name="Grigoriev I.V."/>
            <person name="Amato P."/>
            <person name="Bringel F."/>
        </authorList>
    </citation>
    <scope>NUCLEOTIDE SEQUENCE</scope>
    <source>
        <strain evidence="3">PDD-24b-2</strain>
    </source>
</reference>
<evidence type="ECO:0000256" key="1">
    <source>
        <dbReference type="ARBA" id="ARBA00006484"/>
    </source>
</evidence>
<dbReference type="PANTHER" id="PTHR24320">
    <property type="entry name" value="RETINOL DEHYDROGENASE"/>
    <property type="match status" value="1"/>
</dbReference>
<dbReference type="Gene3D" id="3.40.50.720">
    <property type="entry name" value="NAD(P)-binding Rossmann-like Domain"/>
    <property type="match status" value="1"/>
</dbReference>
<organism evidence="3 4">
    <name type="scientific">Dioszegia hungarica</name>
    <dbReference type="NCBI Taxonomy" id="4972"/>
    <lineage>
        <taxon>Eukaryota</taxon>
        <taxon>Fungi</taxon>
        <taxon>Dikarya</taxon>
        <taxon>Basidiomycota</taxon>
        <taxon>Agaricomycotina</taxon>
        <taxon>Tremellomycetes</taxon>
        <taxon>Tremellales</taxon>
        <taxon>Bulleribasidiaceae</taxon>
        <taxon>Dioszegia</taxon>
    </lineage>
</organism>
<evidence type="ECO:0000313" key="3">
    <source>
        <dbReference type="EMBL" id="KAI9633130.1"/>
    </source>
</evidence>
<keyword evidence="2" id="KW-0560">Oxidoreductase</keyword>
<gene>
    <name evidence="3" type="ORF">MKK02DRAFT_39107</name>
</gene>
<dbReference type="PANTHER" id="PTHR24320:SF148">
    <property type="entry name" value="NAD(P)-BINDING ROSSMANN-FOLD SUPERFAMILY PROTEIN"/>
    <property type="match status" value="1"/>
</dbReference>
<comment type="caution">
    <text evidence="3">The sequence shown here is derived from an EMBL/GenBank/DDBJ whole genome shotgun (WGS) entry which is preliminary data.</text>
</comment>
<sequence length="349" mass="38276">MPGTVVITGSNGGMTILTVRQYALAHPEDHLILLVRDPSKLPAEAVPASDKIIYEALDMTSLEAVRKVSASIAARIKAGSLPRIKTLVCSAAIQVRIGVQSIRQDHADVQITSIEQPKVTPDGYEETIAVNHLAHFLLILELLPSMAPDGQIIIVGSDTHRNDYKFFVKKAAYAPLEQLVNVSPGSEPIENAKDNGLQRYATSKMLQLMTGHMLARRLKSHPTYSGINTVMFDPGAMGGTGMLRDQSRFRQALVDLAFSFPRVLNWIDPEFQISLKADSAATLLRIMEDREMAKVEPLEPVRETGGAPYYTPSGNLTQSYGETNEVEKSSALWADSVRLLGIRKNLSLE</sequence>